<dbReference type="GeneID" id="55011848"/>
<keyword evidence="2" id="KW-1185">Reference proteome</keyword>
<evidence type="ECO:0000313" key="1">
    <source>
        <dbReference type="EMBL" id="QBJ04492.1"/>
    </source>
</evidence>
<name>A0A481W7S5_9CAUD</name>
<evidence type="ECO:0000313" key="2">
    <source>
        <dbReference type="Proteomes" id="UP000293575"/>
    </source>
</evidence>
<dbReference type="Proteomes" id="UP000293575">
    <property type="component" value="Segment"/>
</dbReference>
<proteinExistence type="predicted"/>
<reference evidence="1" key="1">
    <citation type="submission" date="2019-01" db="EMBL/GenBank/DDBJ databases">
        <authorList>
            <person name="Hylling O."/>
            <person name="Carstens A.B."/>
            <person name="Hansen L.H."/>
        </authorList>
    </citation>
    <scope>NUCLEOTIDE SEQUENCE [LARGE SCALE GENOMIC DNA]</scope>
</reference>
<dbReference type="EMBL" id="MK473373">
    <property type="protein sequence ID" value="QBJ04492.1"/>
    <property type="molecule type" value="Genomic_DNA"/>
</dbReference>
<protein>
    <submittedName>
        <fullName evidence="1">Uncharacterized protein</fullName>
    </submittedName>
</protein>
<sequence length="124" mass="14000">MSYTALPYVFDLLYDIKTLEQLNDHLSGKQRQATSATDAELYALARDNNVDCTGVHRFTAPEPPPYYGMCDRHLKHPEGTLCPFCRASRMEAMLVRLTKPECGVMPDLVGEIKRALKETGYGHH</sequence>
<accession>A0A481W7S5</accession>
<organism evidence="1 2">
    <name type="scientific">Pseudomonas phage Lana</name>
    <dbReference type="NCBI Taxonomy" id="2530172"/>
    <lineage>
        <taxon>Viruses</taxon>
        <taxon>Duplodnaviria</taxon>
        <taxon>Heunggongvirae</taxon>
        <taxon>Uroviricota</taxon>
        <taxon>Caudoviricetes</taxon>
        <taxon>Lanavirus</taxon>
        <taxon>Lanavirus lana</taxon>
    </lineage>
</organism>
<dbReference type="RefSeq" id="YP_009820412.1">
    <property type="nucleotide sequence ID" value="NC_048166.1"/>
</dbReference>
<dbReference type="KEGG" id="vg:55011848"/>